<dbReference type="Proteomes" id="UP001623041">
    <property type="component" value="Unassembled WGS sequence"/>
</dbReference>
<evidence type="ECO:0000313" key="4">
    <source>
        <dbReference type="Proteomes" id="UP001623041"/>
    </source>
</evidence>
<dbReference type="PANTHER" id="PTHR37947">
    <property type="entry name" value="BLL2462 PROTEIN"/>
    <property type="match status" value="1"/>
</dbReference>
<dbReference type="InterPro" id="IPR036465">
    <property type="entry name" value="vWFA_dom_sf"/>
</dbReference>
<keyword evidence="1" id="KW-0812">Transmembrane</keyword>
<sequence length="322" mass="35706">MGLELKYPFLLVLFIPAFFLIYLYFKQIRNSRTLLKVVIGCLRTILFSLLIFALTMPQIVIPIKEESIIFLADRSASFEDMEDGALEWLEESLHAKHGNQSFAIASFADGVMVEQSLSNKKTVVERFNGKLKTGETNLEEGIGFAASMLKTEQGGRIVLLTDGNETAGVSRDAAKLLKNQNIELDYVQLKQKFREDMALTNLEVPPSLYEGEKANIAVSIVSNVEKTADLRISLNNKDILYEKVTVKEGKNEFSFSTIATETGMAIYKAEIATENDTFIEKCSLCCNKCQGSTESACRPRQSGRSIVTNLTIIRVIGGQAGS</sequence>
<organism evidence="3 4">
    <name type="scientific">Bacillus salipaludis</name>
    <dbReference type="NCBI Taxonomy" id="2547811"/>
    <lineage>
        <taxon>Bacteria</taxon>
        <taxon>Bacillati</taxon>
        <taxon>Bacillota</taxon>
        <taxon>Bacilli</taxon>
        <taxon>Bacillales</taxon>
        <taxon>Bacillaceae</taxon>
        <taxon>Bacillus</taxon>
    </lineage>
</organism>
<gene>
    <name evidence="3" type="ORF">ACJEBI_13005</name>
</gene>
<feature type="transmembrane region" description="Helical" evidence="1">
    <location>
        <begin position="37"/>
        <end position="56"/>
    </location>
</feature>
<dbReference type="EMBL" id="JBJHQH010000008">
    <property type="protein sequence ID" value="MFK9092402.1"/>
    <property type="molecule type" value="Genomic_DNA"/>
</dbReference>
<keyword evidence="1" id="KW-1133">Transmembrane helix</keyword>
<dbReference type="RefSeq" id="WP_406580992.1">
    <property type="nucleotide sequence ID" value="NZ_JBJHQH010000008.1"/>
</dbReference>
<dbReference type="SUPFAM" id="SSF53300">
    <property type="entry name" value="vWA-like"/>
    <property type="match status" value="1"/>
</dbReference>
<proteinExistence type="predicted"/>
<name>A0ABW8RG09_9BACI</name>
<evidence type="ECO:0000259" key="2">
    <source>
        <dbReference type="Pfam" id="PF13519"/>
    </source>
</evidence>
<evidence type="ECO:0000313" key="3">
    <source>
        <dbReference type="EMBL" id="MFK9092402.1"/>
    </source>
</evidence>
<protein>
    <submittedName>
        <fullName evidence="3">VWA domain-containing protein</fullName>
    </submittedName>
</protein>
<feature type="transmembrane region" description="Helical" evidence="1">
    <location>
        <begin position="6"/>
        <end position="25"/>
    </location>
</feature>
<feature type="domain" description="VWFA" evidence="2">
    <location>
        <begin position="68"/>
        <end position="163"/>
    </location>
</feature>
<keyword evidence="1" id="KW-0472">Membrane</keyword>
<accession>A0ABW8RG09</accession>
<dbReference type="PANTHER" id="PTHR37947:SF2">
    <property type="entry name" value="VON WILLEBRAND FACTOR TYPE A"/>
    <property type="match status" value="1"/>
</dbReference>
<comment type="caution">
    <text evidence="3">The sequence shown here is derived from an EMBL/GenBank/DDBJ whole genome shotgun (WGS) entry which is preliminary data.</text>
</comment>
<keyword evidence="4" id="KW-1185">Reference proteome</keyword>
<evidence type="ECO:0000256" key="1">
    <source>
        <dbReference type="SAM" id="Phobius"/>
    </source>
</evidence>
<reference evidence="3 4" key="1">
    <citation type="submission" date="2024-11" db="EMBL/GenBank/DDBJ databases">
        <authorList>
            <person name="Lucas J.A."/>
        </authorList>
    </citation>
    <scope>NUCLEOTIDE SEQUENCE [LARGE SCALE GENOMIC DNA]</scope>
    <source>
        <strain evidence="3 4">Z 5.4</strain>
    </source>
</reference>
<dbReference type="Gene3D" id="3.40.50.410">
    <property type="entry name" value="von Willebrand factor, type A domain"/>
    <property type="match status" value="1"/>
</dbReference>
<dbReference type="InterPro" id="IPR002035">
    <property type="entry name" value="VWF_A"/>
</dbReference>
<dbReference type="Pfam" id="PF13519">
    <property type="entry name" value="VWA_2"/>
    <property type="match status" value="1"/>
</dbReference>
<dbReference type="CDD" id="cd00198">
    <property type="entry name" value="vWFA"/>
    <property type="match status" value="1"/>
</dbReference>